<keyword evidence="2 3" id="KW-0802">TPR repeat</keyword>
<proteinExistence type="inferred from homology"/>
<dbReference type="InterPro" id="IPR011990">
    <property type="entry name" value="TPR-like_helical_dom_sf"/>
</dbReference>
<comment type="caution">
    <text evidence="4">The sequence shown here is derived from an EMBL/GenBank/DDBJ whole genome shotgun (WGS) entry which is preliminary data.</text>
</comment>
<keyword evidence="5" id="KW-1185">Reference proteome</keyword>
<comment type="function">
    <text evidence="3">Required for polyglutamylation of axonemal tubulin. Plays a role in anterograde intraflagellar transport (IFT), the process by which cilia precursors are transported from the base of the cilium to the site of their incorporation at the tip.</text>
</comment>
<evidence type="ECO:0000256" key="3">
    <source>
        <dbReference type="RuleBase" id="RU367070"/>
    </source>
</evidence>
<dbReference type="Gene3D" id="1.25.40.10">
    <property type="entry name" value="Tetratricopeptide repeat domain"/>
    <property type="match status" value="1"/>
</dbReference>
<name>A0A448WY83_9PLAT</name>
<dbReference type="GO" id="GO:0120170">
    <property type="term" value="F:intraciliary transport particle B binding"/>
    <property type="evidence" value="ECO:0007669"/>
    <property type="project" value="TreeGrafter"/>
</dbReference>
<keyword evidence="3" id="KW-0966">Cell projection</keyword>
<evidence type="ECO:0000256" key="1">
    <source>
        <dbReference type="ARBA" id="ARBA00022737"/>
    </source>
</evidence>
<dbReference type="EMBL" id="CAAALY010060384">
    <property type="protein sequence ID" value="VEL23161.1"/>
    <property type="molecule type" value="Genomic_DNA"/>
</dbReference>
<gene>
    <name evidence="4" type="ORF">PXEA_LOCUS16601</name>
</gene>
<keyword evidence="3" id="KW-0970">Cilium biogenesis/degradation</keyword>
<dbReference type="OrthoDB" id="6250042at2759"/>
<dbReference type="PANTHER" id="PTHR20931">
    <property type="entry name" value="TETRATRICOPEPTIDE REPEAT PROTEIN 30"/>
    <property type="match status" value="1"/>
</dbReference>
<evidence type="ECO:0000313" key="4">
    <source>
        <dbReference type="EMBL" id="VEL23161.1"/>
    </source>
</evidence>
<organism evidence="4 5">
    <name type="scientific">Protopolystoma xenopodis</name>
    <dbReference type="NCBI Taxonomy" id="117903"/>
    <lineage>
        <taxon>Eukaryota</taxon>
        <taxon>Metazoa</taxon>
        <taxon>Spiralia</taxon>
        <taxon>Lophotrochozoa</taxon>
        <taxon>Platyhelminthes</taxon>
        <taxon>Monogenea</taxon>
        <taxon>Polyopisthocotylea</taxon>
        <taxon>Polystomatidea</taxon>
        <taxon>Polystomatidae</taxon>
        <taxon>Protopolystoma</taxon>
    </lineage>
</organism>
<keyword evidence="3" id="KW-0969">Cilium</keyword>
<evidence type="ECO:0000256" key="2">
    <source>
        <dbReference type="ARBA" id="ARBA00022803"/>
    </source>
</evidence>
<dbReference type="GO" id="GO:0042073">
    <property type="term" value="P:intraciliary transport"/>
    <property type="evidence" value="ECO:0007669"/>
    <property type="project" value="UniProtKB-UniRule"/>
</dbReference>
<dbReference type="InterPro" id="IPR039941">
    <property type="entry name" value="TT30"/>
</dbReference>
<protein>
    <recommendedName>
        <fullName evidence="3">Tetratricopeptide repeat protein 30</fullName>
    </recommendedName>
</protein>
<accession>A0A448WY83</accession>
<reference evidence="4" key="1">
    <citation type="submission" date="2018-11" db="EMBL/GenBank/DDBJ databases">
        <authorList>
            <consortium name="Pathogen Informatics"/>
        </authorList>
    </citation>
    <scope>NUCLEOTIDE SEQUENCE</scope>
</reference>
<dbReference type="GO" id="GO:0005879">
    <property type="term" value="C:axonemal microtubule"/>
    <property type="evidence" value="ECO:0007669"/>
    <property type="project" value="UniProtKB-UniRule"/>
</dbReference>
<sequence>MNVAHVLFMQENKYKEASGFYEPIVKQHFGNILGVSAIILANLCVTYIMTSQNEDAEELMRKIEKEEEAAAYQETPLIGCGAKTAGGKLFHLCIVNLVIGTLYCAKGNYDFGISRVIKSLEPYQKKLGLDTWYYAKRCFLALIENMAKHLILIRDAVLLECIHFLEHCELYGREVKAFNEQPLEAVKAHPGQNTVTYEARVLKTLLLEIMHS</sequence>
<dbReference type="AlphaFoldDB" id="A0A448WY83"/>
<comment type="similarity">
    <text evidence="3">Belongs to the TTC30/dfy-1/fleer family.</text>
</comment>
<dbReference type="GO" id="GO:0030992">
    <property type="term" value="C:intraciliary transport particle B"/>
    <property type="evidence" value="ECO:0007669"/>
    <property type="project" value="TreeGrafter"/>
</dbReference>
<evidence type="ECO:0000313" key="5">
    <source>
        <dbReference type="Proteomes" id="UP000784294"/>
    </source>
</evidence>
<dbReference type="PANTHER" id="PTHR20931:SF0">
    <property type="entry name" value="TETRATRICOPEPTIDE REPEAT PROTEIN 30"/>
    <property type="match status" value="1"/>
</dbReference>
<keyword evidence="1" id="KW-0677">Repeat</keyword>
<dbReference type="Proteomes" id="UP000784294">
    <property type="component" value="Unassembled WGS sequence"/>
</dbReference>
<comment type="subcellular location">
    <subcellularLocation>
        <location evidence="3">Cell projection</location>
        <location evidence="3">Cilium</location>
    </subcellularLocation>
</comment>